<sequence length="187" mass="21206">MLSKVYCSKCKTLTETQDLDTYLSANDHYMVKGSCVKCKTKKSGFVTKQEYEILRANSKISVPRQQLDEHSGTTQLVSLYSYYDLTGDGNVPIPFVLLSVEGILDKRIKGQPLKRLYDAVRILRAINAPFTQDDPVEPPKDVMDNFMDDYMNALSLAKKCDKDLKEKEQLILKQLLTHLHQALDANG</sequence>
<comment type="caution">
    <text evidence="2">The sequence shown here is derived from an EMBL/GenBank/DDBJ whole genome shotgun (WGS) entry which is preliminary data.</text>
</comment>
<dbReference type="AlphaFoldDB" id="A0A4Y2HN29"/>
<organism evidence="2 3">
    <name type="scientific">Araneus ventricosus</name>
    <name type="common">Orbweaver spider</name>
    <name type="synonym">Epeira ventricosa</name>
    <dbReference type="NCBI Taxonomy" id="182803"/>
    <lineage>
        <taxon>Eukaryota</taxon>
        <taxon>Metazoa</taxon>
        <taxon>Ecdysozoa</taxon>
        <taxon>Arthropoda</taxon>
        <taxon>Chelicerata</taxon>
        <taxon>Arachnida</taxon>
        <taxon>Araneae</taxon>
        <taxon>Araneomorphae</taxon>
        <taxon>Entelegynae</taxon>
        <taxon>Araneoidea</taxon>
        <taxon>Araneidae</taxon>
        <taxon>Araneus</taxon>
    </lineage>
</organism>
<protein>
    <recommendedName>
        <fullName evidence="1">DUF5679 domain-containing protein</fullName>
    </recommendedName>
</protein>
<feature type="non-terminal residue" evidence="2">
    <location>
        <position position="187"/>
    </location>
</feature>
<dbReference type="Proteomes" id="UP000499080">
    <property type="component" value="Unassembled WGS sequence"/>
</dbReference>
<evidence type="ECO:0000313" key="2">
    <source>
        <dbReference type="EMBL" id="GBM66786.1"/>
    </source>
</evidence>
<reference evidence="2 3" key="1">
    <citation type="journal article" date="2019" name="Sci. Rep.">
        <title>Orb-weaving spider Araneus ventricosus genome elucidates the spidroin gene catalogue.</title>
        <authorList>
            <person name="Kono N."/>
            <person name="Nakamura H."/>
            <person name="Ohtoshi R."/>
            <person name="Moran D.A.P."/>
            <person name="Shinohara A."/>
            <person name="Yoshida Y."/>
            <person name="Fujiwara M."/>
            <person name="Mori M."/>
            <person name="Tomita M."/>
            <person name="Arakawa K."/>
        </authorList>
    </citation>
    <scope>NUCLEOTIDE SEQUENCE [LARGE SCALE GENOMIC DNA]</scope>
</reference>
<gene>
    <name evidence="2" type="ORF">AVEN_275552_1</name>
</gene>
<dbReference type="Pfam" id="PF18930">
    <property type="entry name" value="DUF5679"/>
    <property type="match status" value="1"/>
</dbReference>
<keyword evidence="3" id="KW-1185">Reference proteome</keyword>
<evidence type="ECO:0000259" key="1">
    <source>
        <dbReference type="Pfam" id="PF18930"/>
    </source>
</evidence>
<evidence type="ECO:0000313" key="3">
    <source>
        <dbReference type="Proteomes" id="UP000499080"/>
    </source>
</evidence>
<feature type="domain" description="DUF5679" evidence="1">
    <location>
        <begin position="6"/>
        <end position="43"/>
    </location>
</feature>
<dbReference type="OrthoDB" id="6423922at2759"/>
<accession>A0A4Y2HN29</accession>
<dbReference type="EMBL" id="BGPR01259373">
    <property type="protein sequence ID" value="GBM66786.1"/>
    <property type="molecule type" value="Genomic_DNA"/>
</dbReference>
<name>A0A4Y2HN29_ARAVE</name>
<dbReference type="InterPro" id="IPR044044">
    <property type="entry name" value="DUF5679"/>
</dbReference>
<proteinExistence type="predicted"/>